<gene>
    <name evidence="2" type="ORF">CJ255_20655</name>
</gene>
<sequence>MTKVLINGIDGRLGARVAELLSVDASVELIGLCTSQPPAPVGRAELLQARLNGQQLAELLRSEAVDVVIHLAFAGAEQPNVGREEAVQQNVLGSMLLLGACASAGVQRVVVRSHTAVYGASPLNPTFITEDRPVSLSGMRGLMRHYVEVEQFIVEFAARHPQMNIVPLRCAPIIGGWSPLLDYFKEPNPRMLTGFDPCMQLLHHEDAAIAFVLASRYAAKGPINIAADDTLCLSQAIKLAGQRPAPMLEPLINLALTLGKQDVLGAWPFDLSFMRHSFVVDTRRARRELNWAPVYGAAESLQMLRDNGQLDGDGERAEQALRAFLERNT</sequence>
<dbReference type="OrthoDB" id="3338687at2"/>
<comment type="caution">
    <text evidence="2">The sequence shown here is derived from an EMBL/GenBank/DDBJ whole genome shotgun (WGS) entry which is preliminary data.</text>
</comment>
<dbReference type="InterPro" id="IPR036291">
    <property type="entry name" value="NAD(P)-bd_dom_sf"/>
</dbReference>
<dbReference type="Pfam" id="PF01370">
    <property type="entry name" value="Epimerase"/>
    <property type="match status" value="1"/>
</dbReference>
<evidence type="ECO:0000259" key="1">
    <source>
        <dbReference type="Pfam" id="PF01370"/>
    </source>
</evidence>
<name>A0A2A6RDZ4_9CHLR</name>
<dbReference type="InterPro" id="IPR050177">
    <property type="entry name" value="Lipid_A_modif_metabolic_enz"/>
</dbReference>
<dbReference type="SUPFAM" id="SSF51735">
    <property type="entry name" value="NAD(P)-binding Rossmann-fold domains"/>
    <property type="match status" value="1"/>
</dbReference>
<dbReference type="EMBL" id="NQWI01000182">
    <property type="protein sequence ID" value="PDW00506.1"/>
    <property type="molecule type" value="Genomic_DNA"/>
</dbReference>
<feature type="domain" description="NAD-dependent epimerase/dehydratase" evidence="1">
    <location>
        <begin position="4"/>
        <end position="217"/>
    </location>
</feature>
<dbReference type="Gene3D" id="3.40.50.720">
    <property type="entry name" value="NAD(P)-binding Rossmann-like Domain"/>
    <property type="match status" value="1"/>
</dbReference>
<dbReference type="InterPro" id="IPR001509">
    <property type="entry name" value="Epimerase_deHydtase"/>
</dbReference>
<dbReference type="PANTHER" id="PTHR43245:SF52">
    <property type="entry name" value="NAD-DEPENDENT EPIMERASE_DEHYDRATASE"/>
    <property type="match status" value="1"/>
</dbReference>
<dbReference type="RefSeq" id="WP_097645969.1">
    <property type="nucleotide sequence ID" value="NZ_NQWI01000182.1"/>
</dbReference>
<reference evidence="3" key="1">
    <citation type="submission" date="2017-08" db="EMBL/GenBank/DDBJ databases">
        <authorList>
            <person name="Grouzdev D.S."/>
            <person name="Gaisin V.A."/>
            <person name="Rysina M.S."/>
            <person name="Gorlenko V.M."/>
        </authorList>
    </citation>
    <scope>NUCLEOTIDE SEQUENCE [LARGE SCALE GENOMIC DNA]</scope>
    <source>
        <strain evidence="3">Kir15-3F</strain>
    </source>
</reference>
<dbReference type="AlphaFoldDB" id="A0A2A6RDZ4"/>
<dbReference type="Proteomes" id="UP000220527">
    <property type="component" value="Unassembled WGS sequence"/>
</dbReference>
<proteinExistence type="predicted"/>
<accession>A0A2A6RDZ4</accession>
<organism evidence="2 3">
    <name type="scientific">Candidatus Viridilinea mediisalina</name>
    <dbReference type="NCBI Taxonomy" id="2024553"/>
    <lineage>
        <taxon>Bacteria</taxon>
        <taxon>Bacillati</taxon>
        <taxon>Chloroflexota</taxon>
        <taxon>Chloroflexia</taxon>
        <taxon>Chloroflexales</taxon>
        <taxon>Chloroflexineae</taxon>
        <taxon>Oscillochloridaceae</taxon>
        <taxon>Candidatus Viridilinea</taxon>
    </lineage>
</organism>
<dbReference type="PANTHER" id="PTHR43245">
    <property type="entry name" value="BIFUNCTIONAL POLYMYXIN RESISTANCE PROTEIN ARNA"/>
    <property type="match status" value="1"/>
</dbReference>
<evidence type="ECO:0000313" key="2">
    <source>
        <dbReference type="EMBL" id="PDW00506.1"/>
    </source>
</evidence>
<evidence type="ECO:0000313" key="3">
    <source>
        <dbReference type="Proteomes" id="UP000220527"/>
    </source>
</evidence>
<keyword evidence="3" id="KW-1185">Reference proteome</keyword>
<protein>
    <recommendedName>
        <fullName evidence="1">NAD-dependent epimerase/dehydratase domain-containing protein</fullName>
    </recommendedName>
</protein>